<dbReference type="EMBL" id="JBHSMX010000011">
    <property type="protein sequence ID" value="MFC5520802.1"/>
    <property type="molecule type" value="Genomic_DNA"/>
</dbReference>
<dbReference type="Proteomes" id="UP001596084">
    <property type="component" value="Unassembled WGS sequence"/>
</dbReference>
<dbReference type="Gene3D" id="3.40.190.150">
    <property type="entry name" value="Bordetella uptake gene, domain 1"/>
    <property type="match status" value="1"/>
</dbReference>
<name>A0ABW0QAP5_9BURK</name>
<protein>
    <submittedName>
        <fullName evidence="3">Tripartite tricarboxylate transporter substrate-binding protein</fullName>
    </submittedName>
</protein>
<gene>
    <name evidence="3" type="ORF">ACFPP7_07695</name>
</gene>
<evidence type="ECO:0000313" key="3">
    <source>
        <dbReference type="EMBL" id="MFC5520802.1"/>
    </source>
</evidence>
<comment type="similarity">
    <text evidence="1">Belongs to the UPF0065 (bug) family.</text>
</comment>
<reference evidence="4" key="1">
    <citation type="journal article" date="2019" name="Int. J. Syst. Evol. Microbiol.">
        <title>The Global Catalogue of Microorganisms (GCM) 10K type strain sequencing project: providing services to taxonomists for standard genome sequencing and annotation.</title>
        <authorList>
            <consortium name="The Broad Institute Genomics Platform"/>
            <consortium name="The Broad Institute Genome Sequencing Center for Infectious Disease"/>
            <person name="Wu L."/>
            <person name="Ma J."/>
        </authorList>
    </citation>
    <scope>NUCLEOTIDE SEQUENCE [LARGE SCALE GENOMIC DNA]</scope>
    <source>
        <strain evidence="4">CGMCC 4.7277</strain>
    </source>
</reference>
<dbReference type="Gene3D" id="3.40.190.10">
    <property type="entry name" value="Periplasmic binding protein-like II"/>
    <property type="match status" value="1"/>
</dbReference>
<dbReference type="InterPro" id="IPR005064">
    <property type="entry name" value="BUG"/>
</dbReference>
<dbReference type="PROSITE" id="PS51257">
    <property type="entry name" value="PROKAR_LIPOPROTEIN"/>
    <property type="match status" value="1"/>
</dbReference>
<keyword evidence="2" id="KW-0732">Signal</keyword>
<evidence type="ECO:0000256" key="1">
    <source>
        <dbReference type="ARBA" id="ARBA00006987"/>
    </source>
</evidence>
<sequence length="323" mass="33985">MHPRSFFSRSLINACAALALAFCACASAQVFPLRPLRIIVPFPAGGAQDILARTLADGLAARFKQPVIVENRPGAAGNIGAEVLAKAAPDGYTLGILSGVHAANAAFYRKLSYSLERDFVPVSALGDSAVLIVASNQVPFKTIGEMLAYGKANPGKLNFGSTTSLTIDLLKVQTGVDVTMVTYKGLGDALQDLIGGRIDLGAGPSPQLIPLVKEGRIKALGLASRKRIAELPGVATVAETIDGYDAGMWYGLFAPVGTPPALVSLIAHETAQILSSKSTRDKLLMQGIDPAFSTASPQAIRERIQTETARWRKVAARTGNYAN</sequence>
<accession>A0ABW0QAP5</accession>
<dbReference type="PANTHER" id="PTHR42928:SF5">
    <property type="entry name" value="BLR1237 PROTEIN"/>
    <property type="match status" value="1"/>
</dbReference>
<feature type="signal peptide" evidence="2">
    <location>
        <begin position="1"/>
        <end position="28"/>
    </location>
</feature>
<proteinExistence type="inferred from homology"/>
<dbReference type="PIRSF" id="PIRSF017082">
    <property type="entry name" value="YflP"/>
    <property type="match status" value="1"/>
</dbReference>
<dbReference type="InterPro" id="IPR042100">
    <property type="entry name" value="Bug_dom1"/>
</dbReference>
<dbReference type="PANTHER" id="PTHR42928">
    <property type="entry name" value="TRICARBOXYLATE-BINDING PROTEIN"/>
    <property type="match status" value="1"/>
</dbReference>
<dbReference type="Pfam" id="PF03401">
    <property type="entry name" value="TctC"/>
    <property type="match status" value="1"/>
</dbReference>
<evidence type="ECO:0000313" key="4">
    <source>
        <dbReference type="Proteomes" id="UP001596084"/>
    </source>
</evidence>
<feature type="chain" id="PRO_5045889103" evidence="2">
    <location>
        <begin position="29"/>
        <end position="323"/>
    </location>
</feature>
<dbReference type="RefSeq" id="WP_068831105.1">
    <property type="nucleotide sequence ID" value="NZ_JBHSMX010000011.1"/>
</dbReference>
<evidence type="ECO:0000256" key="2">
    <source>
        <dbReference type="SAM" id="SignalP"/>
    </source>
</evidence>
<comment type="caution">
    <text evidence="3">The sequence shown here is derived from an EMBL/GenBank/DDBJ whole genome shotgun (WGS) entry which is preliminary data.</text>
</comment>
<organism evidence="3 4">
    <name type="scientific">Polaromonas jejuensis</name>
    <dbReference type="NCBI Taxonomy" id="457502"/>
    <lineage>
        <taxon>Bacteria</taxon>
        <taxon>Pseudomonadati</taxon>
        <taxon>Pseudomonadota</taxon>
        <taxon>Betaproteobacteria</taxon>
        <taxon>Burkholderiales</taxon>
        <taxon>Comamonadaceae</taxon>
        <taxon>Polaromonas</taxon>
    </lineage>
</organism>
<dbReference type="SUPFAM" id="SSF53850">
    <property type="entry name" value="Periplasmic binding protein-like II"/>
    <property type="match status" value="1"/>
</dbReference>
<keyword evidence="4" id="KW-1185">Reference proteome</keyword>